<evidence type="ECO:0000256" key="12">
    <source>
        <dbReference type="ARBA" id="ARBA00023224"/>
    </source>
</evidence>
<dbReference type="PROSITE" id="PS00237">
    <property type="entry name" value="G_PROTEIN_RECEP_F1_1"/>
    <property type="match status" value="1"/>
</dbReference>
<comment type="similarity">
    <text evidence="3 13">Belongs to the G-protein coupled receptor 1 family.</text>
</comment>
<comment type="function">
    <text evidence="1">Odorant receptor.</text>
</comment>
<dbReference type="GO" id="GO:0004984">
    <property type="term" value="F:olfactory receptor activity"/>
    <property type="evidence" value="ECO:0007669"/>
    <property type="project" value="InterPro"/>
</dbReference>
<evidence type="ECO:0000256" key="1">
    <source>
        <dbReference type="ARBA" id="ARBA00002936"/>
    </source>
</evidence>
<feature type="transmembrane region" description="Helical" evidence="14">
    <location>
        <begin position="357"/>
        <end position="375"/>
    </location>
</feature>
<gene>
    <name evidence="16" type="ORF">DUI87_20987</name>
</gene>
<organism evidence="16 17">
    <name type="scientific">Hirundo rustica rustica</name>
    <dbReference type="NCBI Taxonomy" id="333673"/>
    <lineage>
        <taxon>Eukaryota</taxon>
        <taxon>Metazoa</taxon>
        <taxon>Chordata</taxon>
        <taxon>Craniata</taxon>
        <taxon>Vertebrata</taxon>
        <taxon>Euteleostomi</taxon>
        <taxon>Archelosauria</taxon>
        <taxon>Archosauria</taxon>
        <taxon>Dinosauria</taxon>
        <taxon>Saurischia</taxon>
        <taxon>Theropoda</taxon>
        <taxon>Coelurosauria</taxon>
        <taxon>Aves</taxon>
        <taxon>Neognathae</taxon>
        <taxon>Neoaves</taxon>
        <taxon>Telluraves</taxon>
        <taxon>Australaves</taxon>
        <taxon>Passeriformes</taxon>
        <taxon>Sylvioidea</taxon>
        <taxon>Hirundinidae</taxon>
        <taxon>Hirundo</taxon>
    </lineage>
</organism>
<keyword evidence="17" id="KW-1185">Reference proteome</keyword>
<dbReference type="OrthoDB" id="9836137at2759"/>
<dbReference type="InterPro" id="IPR036691">
    <property type="entry name" value="Endo/exonu/phosph_ase_sf"/>
</dbReference>
<dbReference type="Pfam" id="PF14529">
    <property type="entry name" value="Exo_endo_phos_2"/>
    <property type="match status" value="1"/>
</dbReference>
<dbReference type="InterPro" id="IPR000276">
    <property type="entry name" value="GPCR_Rhodpsn"/>
</dbReference>
<evidence type="ECO:0000256" key="4">
    <source>
        <dbReference type="ARBA" id="ARBA00022475"/>
    </source>
</evidence>
<accession>A0A3M0JNP6</accession>
<feature type="transmembrane region" description="Helical" evidence="14">
    <location>
        <begin position="489"/>
        <end position="507"/>
    </location>
</feature>
<dbReference type="InterPro" id="IPR017452">
    <property type="entry name" value="GPCR_Rhodpsn_7TM"/>
</dbReference>
<keyword evidence="11 13" id="KW-0675">Receptor</keyword>
<keyword evidence="7" id="KW-0552">Olfaction</keyword>
<keyword evidence="6 13" id="KW-0812">Transmembrane</keyword>
<feature type="transmembrane region" description="Helical" evidence="14">
    <location>
        <begin position="457"/>
        <end position="477"/>
    </location>
</feature>
<feature type="transmembrane region" description="Helical" evidence="14">
    <location>
        <begin position="414"/>
        <end position="436"/>
    </location>
</feature>
<sequence length="529" mass="59320">MALYIKQTFDTVGIETKEDGVEYLWVRIKGKANKDDILLGVCYRPPNQEEEVVNLFYKQLCNVSRSSALVLVGDFNLPDICWELSTAEKRQSRTFLECMEDNFLSQLVGEPTRGRTILDLLFANRDGLVGDVVVGGRLGQSDHEIIEFSIFGEIRRDTNVIHPRVLRELADELVKLFSIIYHQSWFTGEVPDDWKLDNVTPIHKKGGREDPGLHGQPQQMSNSSSISHFLLLPLADTRQLQLLHFCLFLGISLAALLGNGLIISAVACGHQLHTPMFFFLLNLALTDLGSICTTVPKAMHNSLWDTRHISYTGCAAQVFLFFFFFGAEYSFLTIMCYDRYVSICKPLHYGTLLGSRACAHMAAAAWASAFLYSLLHTANTFSLPLCHGNALGQFFCEIPQILKLSCSKSYLRELGLLAVSACLLFGCFVFIVFSYVQIFRVVLRIPSEQGRHKAFSTCLPHLAVVSLFLSTSTFAYLKPPSISSPSLDLALSVLYSVVSPALNPLIYSLRNQELKAAVWRLMTGWFQKH</sequence>
<comment type="caution">
    <text evidence="16">The sequence shown here is derived from an EMBL/GenBank/DDBJ whole genome shotgun (WGS) entry which is preliminary data.</text>
</comment>
<reference evidence="16 17" key="1">
    <citation type="submission" date="2018-07" db="EMBL/GenBank/DDBJ databases">
        <title>A high quality draft genome assembly of the barn swallow (H. rustica rustica).</title>
        <authorList>
            <person name="Formenti G."/>
            <person name="Chiara M."/>
            <person name="Poveda L."/>
            <person name="Francoijs K.-J."/>
            <person name="Bonisoli-Alquati A."/>
            <person name="Canova L."/>
            <person name="Gianfranceschi L."/>
            <person name="Horner D.S."/>
            <person name="Saino N."/>
        </authorList>
    </citation>
    <scope>NUCLEOTIDE SEQUENCE [LARGE SCALE GENOMIC DNA]</scope>
    <source>
        <strain evidence="16">Chelidonia</strain>
        <tissue evidence="16">Blood</tissue>
    </source>
</reference>
<dbReference type="GO" id="GO:0003824">
    <property type="term" value="F:catalytic activity"/>
    <property type="evidence" value="ECO:0007669"/>
    <property type="project" value="InterPro"/>
</dbReference>
<dbReference type="GO" id="GO:0005886">
    <property type="term" value="C:plasma membrane"/>
    <property type="evidence" value="ECO:0007669"/>
    <property type="project" value="UniProtKB-SubCell"/>
</dbReference>
<dbReference type="Pfam" id="PF13853">
    <property type="entry name" value="7tm_4"/>
    <property type="match status" value="1"/>
</dbReference>
<dbReference type="AlphaFoldDB" id="A0A3M0JNP6"/>
<evidence type="ECO:0000256" key="11">
    <source>
        <dbReference type="ARBA" id="ARBA00023170"/>
    </source>
</evidence>
<dbReference type="PROSITE" id="PS50262">
    <property type="entry name" value="G_PROTEIN_RECEP_F1_2"/>
    <property type="match status" value="1"/>
</dbReference>
<protein>
    <recommendedName>
        <fullName evidence="15">G-protein coupled receptors family 1 profile domain-containing protein</fullName>
    </recommendedName>
</protein>
<keyword evidence="12 13" id="KW-0807">Transducer</keyword>
<dbReference type="InterPro" id="IPR005135">
    <property type="entry name" value="Endo/exonuclease/phosphatase"/>
</dbReference>
<evidence type="ECO:0000259" key="15">
    <source>
        <dbReference type="PROSITE" id="PS50262"/>
    </source>
</evidence>
<proteinExistence type="inferred from homology"/>
<dbReference type="FunFam" id="1.20.1070.10:FF:000037">
    <property type="entry name" value="Olfactory receptor"/>
    <property type="match status" value="1"/>
</dbReference>
<dbReference type="InterPro" id="IPR050516">
    <property type="entry name" value="Olfactory_GPCR"/>
</dbReference>
<evidence type="ECO:0000256" key="10">
    <source>
        <dbReference type="ARBA" id="ARBA00023136"/>
    </source>
</evidence>
<evidence type="ECO:0000256" key="9">
    <source>
        <dbReference type="ARBA" id="ARBA00023040"/>
    </source>
</evidence>
<feature type="transmembrane region" description="Helical" evidence="14">
    <location>
        <begin position="316"/>
        <end position="337"/>
    </location>
</feature>
<evidence type="ECO:0000313" key="16">
    <source>
        <dbReference type="EMBL" id="RMC02593.1"/>
    </source>
</evidence>
<dbReference type="PRINTS" id="PR00237">
    <property type="entry name" value="GPCRRHODOPSN"/>
</dbReference>
<dbReference type="InterPro" id="IPR000725">
    <property type="entry name" value="Olfact_rcpt"/>
</dbReference>
<evidence type="ECO:0000256" key="8">
    <source>
        <dbReference type="ARBA" id="ARBA00022989"/>
    </source>
</evidence>
<evidence type="ECO:0000256" key="2">
    <source>
        <dbReference type="ARBA" id="ARBA00004651"/>
    </source>
</evidence>
<dbReference type="PANTHER" id="PTHR26452">
    <property type="entry name" value="OLFACTORY RECEPTOR"/>
    <property type="match status" value="1"/>
</dbReference>
<keyword evidence="4" id="KW-1003">Cell membrane</keyword>
<dbReference type="CDD" id="cd15227">
    <property type="entry name" value="7tmA_OR14-like"/>
    <property type="match status" value="1"/>
</dbReference>
<dbReference type="STRING" id="333673.A0A3M0JNP6"/>
<dbReference type="PRINTS" id="PR00245">
    <property type="entry name" value="OLFACTORYR"/>
</dbReference>
<dbReference type="Proteomes" id="UP000269221">
    <property type="component" value="Unassembled WGS sequence"/>
</dbReference>
<dbReference type="Gene3D" id="3.60.10.10">
    <property type="entry name" value="Endonuclease/exonuclease/phosphatase"/>
    <property type="match status" value="1"/>
</dbReference>
<evidence type="ECO:0000256" key="6">
    <source>
        <dbReference type="ARBA" id="ARBA00022692"/>
    </source>
</evidence>
<dbReference type="SUPFAM" id="SSF81321">
    <property type="entry name" value="Family A G protein-coupled receptor-like"/>
    <property type="match status" value="1"/>
</dbReference>
<dbReference type="GO" id="GO:0004930">
    <property type="term" value="F:G protein-coupled receptor activity"/>
    <property type="evidence" value="ECO:0007669"/>
    <property type="project" value="UniProtKB-KW"/>
</dbReference>
<evidence type="ECO:0000256" key="7">
    <source>
        <dbReference type="ARBA" id="ARBA00022725"/>
    </source>
</evidence>
<dbReference type="EMBL" id="QRBI01000133">
    <property type="protein sequence ID" value="RMC02593.1"/>
    <property type="molecule type" value="Genomic_DNA"/>
</dbReference>
<keyword evidence="9 13" id="KW-0297">G-protein coupled receptor</keyword>
<dbReference type="Gene3D" id="1.20.1070.10">
    <property type="entry name" value="Rhodopsin 7-helix transmembrane proteins"/>
    <property type="match status" value="1"/>
</dbReference>
<evidence type="ECO:0000313" key="17">
    <source>
        <dbReference type="Proteomes" id="UP000269221"/>
    </source>
</evidence>
<dbReference type="SUPFAM" id="SSF56219">
    <property type="entry name" value="DNase I-like"/>
    <property type="match status" value="1"/>
</dbReference>
<dbReference type="FunFam" id="1.10.1220.70:FF:000001">
    <property type="entry name" value="Olfactory receptor"/>
    <property type="match status" value="1"/>
</dbReference>
<keyword evidence="8 14" id="KW-1133">Transmembrane helix</keyword>
<feature type="transmembrane region" description="Helical" evidence="14">
    <location>
        <begin position="242"/>
        <end position="265"/>
    </location>
</feature>
<evidence type="ECO:0000256" key="5">
    <source>
        <dbReference type="ARBA" id="ARBA00022606"/>
    </source>
</evidence>
<evidence type="ECO:0000256" key="13">
    <source>
        <dbReference type="RuleBase" id="RU000688"/>
    </source>
</evidence>
<evidence type="ECO:0000256" key="14">
    <source>
        <dbReference type="SAM" id="Phobius"/>
    </source>
</evidence>
<evidence type="ECO:0000256" key="3">
    <source>
        <dbReference type="ARBA" id="ARBA00010663"/>
    </source>
</evidence>
<keyword evidence="10 14" id="KW-0472">Membrane</keyword>
<feature type="domain" description="G-protein coupled receptors family 1 profile" evidence="15">
    <location>
        <begin position="258"/>
        <end position="507"/>
    </location>
</feature>
<comment type="subcellular location">
    <subcellularLocation>
        <location evidence="2">Cell membrane</location>
        <topology evidence="2">Multi-pass membrane protein</topology>
    </subcellularLocation>
</comment>
<keyword evidence="5" id="KW-0716">Sensory transduction</keyword>
<name>A0A3M0JNP6_HIRRU</name>